<proteinExistence type="predicted"/>
<dbReference type="EMBL" id="JAQLWV010000004">
    <property type="protein sequence ID" value="MDB7932125.1"/>
    <property type="molecule type" value="Genomic_DNA"/>
</dbReference>
<dbReference type="GO" id="GO:0008168">
    <property type="term" value="F:methyltransferase activity"/>
    <property type="evidence" value="ECO:0007669"/>
    <property type="project" value="UniProtKB-KW"/>
</dbReference>
<sequence length="83" mass="9227">MNKLTIEIYLPAVLQRFDVQVPADMKLSQITQLVSEALAQLSGSLYSADTFPILCDQKSGEILNINMTAWDLGLRNGSRLMLI</sequence>
<evidence type="ECO:0000313" key="1">
    <source>
        <dbReference type="EMBL" id="MDB7932125.1"/>
    </source>
</evidence>
<dbReference type="Proteomes" id="UP001211173">
    <property type="component" value="Unassembled WGS sequence"/>
</dbReference>
<organism evidence="1 2">
    <name type="scientific">Flavonifractor plautii</name>
    <name type="common">Fusobacterium plautii</name>
    <dbReference type="NCBI Taxonomy" id="292800"/>
    <lineage>
        <taxon>Bacteria</taxon>
        <taxon>Bacillati</taxon>
        <taxon>Bacillota</taxon>
        <taxon>Clostridia</taxon>
        <taxon>Eubacteriales</taxon>
        <taxon>Oscillospiraceae</taxon>
        <taxon>Flavonifractor</taxon>
    </lineage>
</organism>
<dbReference type="RefSeq" id="WP_195325260.1">
    <property type="nucleotide sequence ID" value="NZ_JADMVZ010000006.1"/>
</dbReference>
<dbReference type="AlphaFoldDB" id="A0AAW6CG77"/>
<keyword evidence="1" id="KW-0808">Transferase</keyword>
<keyword evidence="1" id="KW-0489">Methyltransferase</keyword>
<reference evidence="1" key="1">
    <citation type="submission" date="2023-01" db="EMBL/GenBank/DDBJ databases">
        <title>Human gut microbiome strain richness.</title>
        <authorList>
            <person name="Chen-Liaw A."/>
        </authorList>
    </citation>
    <scope>NUCLEOTIDE SEQUENCE</scope>
    <source>
        <strain evidence="1">1001287st1_F4_1001285I_161205</strain>
    </source>
</reference>
<gene>
    <name evidence="1" type="ORF">PNE06_03450</name>
</gene>
<evidence type="ECO:0000313" key="2">
    <source>
        <dbReference type="Proteomes" id="UP001211173"/>
    </source>
</evidence>
<name>A0AAW6CG77_FLAPL</name>
<protein>
    <submittedName>
        <fullName evidence="1">Methyltransferase</fullName>
    </submittedName>
</protein>
<accession>A0AAW6CG77</accession>
<dbReference type="GO" id="GO:0032259">
    <property type="term" value="P:methylation"/>
    <property type="evidence" value="ECO:0007669"/>
    <property type="project" value="UniProtKB-KW"/>
</dbReference>
<comment type="caution">
    <text evidence="1">The sequence shown here is derived from an EMBL/GenBank/DDBJ whole genome shotgun (WGS) entry which is preliminary data.</text>
</comment>